<evidence type="ECO:0000313" key="1">
    <source>
        <dbReference type="EMBL" id="KAK6803641.1"/>
    </source>
</evidence>
<dbReference type="Proteomes" id="UP001371456">
    <property type="component" value="Unassembled WGS sequence"/>
</dbReference>
<proteinExistence type="predicted"/>
<evidence type="ECO:0000313" key="2">
    <source>
        <dbReference type="Proteomes" id="UP001371456"/>
    </source>
</evidence>
<accession>A0AAN8YQ72</accession>
<reference evidence="1 2" key="1">
    <citation type="submission" date="2024-02" db="EMBL/GenBank/DDBJ databases">
        <title>de novo genome assembly of Solanum bulbocastanum strain 11H21.</title>
        <authorList>
            <person name="Hosaka A.J."/>
        </authorList>
    </citation>
    <scope>NUCLEOTIDE SEQUENCE [LARGE SCALE GENOMIC DNA]</scope>
    <source>
        <tissue evidence="1">Young leaves</tissue>
    </source>
</reference>
<organism evidence="1 2">
    <name type="scientific">Solanum bulbocastanum</name>
    <name type="common">Wild potato</name>
    <dbReference type="NCBI Taxonomy" id="147425"/>
    <lineage>
        <taxon>Eukaryota</taxon>
        <taxon>Viridiplantae</taxon>
        <taxon>Streptophyta</taxon>
        <taxon>Embryophyta</taxon>
        <taxon>Tracheophyta</taxon>
        <taxon>Spermatophyta</taxon>
        <taxon>Magnoliopsida</taxon>
        <taxon>eudicotyledons</taxon>
        <taxon>Gunneridae</taxon>
        <taxon>Pentapetalae</taxon>
        <taxon>asterids</taxon>
        <taxon>lamiids</taxon>
        <taxon>Solanales</taxon>
        <taxon>Solanaceae</taxon>
        <taxon>Solanoideae</taxon>
        <taxon>Solaneae</taxon>
        <taxon>Solanum</taxon>
    </lineage>
</organism>
<dbReference type="EMBL" id="JBANQN010000001">
    <property type="protein sequence ID" value="KAK6803641.1"/>
    <property type="molecule type" value="Genomic_DNA"/>
</dbReference>
<gene>
    <name evidence="1" type="ORF">RDI58_001425</name>
</gene>
<sequence>MKDLLVDLMLHYGESDDDQSSDD</sequence>
<keyword evidence="2" id="KW-1185">Reference proteome</keyword>
<name>A0AAN8YQ72_SOLBU</name>
<protein>
    <submittedName>
        <fullName evidence="1">Uncharacterized protein</fullName>
    </submittedName>
</protein>
<comment type="caution">
    <text evidence="1">The sequence shown here is derived from an EMBL/GenBank/DDBJ whole genome shotgun (WGS) entry which is preliminary data.</text>
</comment>
<dbReference type="AlphaFoldDB" id="A0AAN8YQ72"/>